<evidence type="ECO:0000313" key="3">
    <source>
        <dbReference type="EMBL" id="TKA94835.1"/>
    </source>
</evidence>
<keyword evidence="2 3" id="KW-0560">Oxidoreductase</keyword>
<dbReference type="SUPFAM" id="SSF51735">
    <property type="entry name" value="NAD(P)-binding Rossmann-fold domains"/>
    <property type="match status" value="1"/>
</dbReference>
<dbReference type="EMBL" id="SWAU01000273">
    <property type="protein sequence ID" value="TKA94835.1"/>
    <property type="molecule type" value="Genomic_DNA"/>
</dbReference>
<dbReference type="GO" id="GO:0047936">
    <property type="term" value="F:glucose 1-dehydrogenase [NAD(P)+] activity"/>
    <property type="evidence" value="ECO:0007669"/>
    <property type="project" value="UniProtKB-EC"/>
</dbReference>
<organism evidence="3 4">
    <name type="scientific">Cereibacter changlensis</name>
    <dbReference type="NCBI Taxonomy" id="402884"/>
    <lineage>
        <taxon>Bacteria</taxon>
        <taxon>Pseudomonadati</taxon>
        <taxon>Pseudomonadota</taxon>
        <taxon>Alphaproteobacteria</taxon>
        <taxon>Rhodobacterales</taxon>
        <taxon>Paracoccaceae</taxon>
        <taxon>Cereibacter</taxon>
    </lineage>
</organism>
<dbReference type="InterPro" id="IPR036291">
    <property type="entry name" value="NAD(P)-bd_dom_sf"/>
</dbReference>
<dbReference type="Gene3D" id="3.40.50.720">
    <property type="entry name" value="NAD(P)-binding Rossmann-like Domain"/>
    <property type="match status" value="1"/>
</dbReference>
<gene>
    <name evidence="3" type="ORF">FAZ78_20155</name>
</gene>
<dbReference type="PANTHER" id="PTHR24321">
    <property type="entry name" value="DEHYDROGENASES, SHORT CHAIN"/>
    <property type="match status" value="1"/>
</dbReference>
<dbReference type="Proteomes" id="UP000306340">
    <property type="component" value="Unassembled WGS sequence"/>
</dbReference>
<dbReference type="NCBIfam" id="NF005559">
    <property type="entry name" value="PRK07231.1"/>
    <property type="match status" value="1"/>
</dbReference>
<dbReference type="InterPro" id="IPR002347">
    <property type="entry name" value="SDR_fam"/>
</dbReference>
<dbReference type="Pfam" id="PF13561">
    <property type="entry name" value="adh_short_C2"/>
    <property type="match status" value="1"/>
</dbReference>
<dbReference type="FunFam" id="3.40.50.720:FF:000084">
    <property type="entry name" value="Short-chain dehydrogenase reductase"/>
    <property type="match status" value="1"/>
</dbReference>
<evidence type="ECO:0000256" key="1">
    <source>
        <dbReference type="ARBA" id="ARBA00006484"/>
    </source>
</evidence>
<dbReference type="EC" id="1.1.1.47" evidence="3"/>
<reference evidence="3 4" key="1">
    <citation type="submission" date="2019-04" db="EMBL/GenBank/DDBJ databases">
        <title>Crypto-aerobic microbial life in anoxic (sulfidic) marine sediments.</title>
        <authorList>
            <person name="Bhattacharya S."/>
            <person name="Roy C."/>
            <person name="Mondal N."/>
            <person name="Sarkar J."/>
            <person name="Mandal S."/>
            <person name="Rameez M.J."/>
            <person name="Ghosh W."/>
        </authorList>
    </citation>
    <scope>NUCLEOTIDE SEQUENCE [LARGE SCALE GENOMIC DNA]</scope>
    <source>
        <strain evidence="3 4">SBBC</strain>
    </source>
</reference>
<dbReference type="PRINTS" id="PR00080">
    <property type="entry name" value="SDRFAMILY"/>
</dbReference>
<sequence length="256" mass="26567">MNRLAGKTAIVTGGAAGIGRACVMRMAEEGAKVAIFDRLEAEGKALAAELTALGHEVAFWPVDVTDEAGLKAAIDDAAARFGGLQVLVNNAGISGSPKPTDQVTEAEWDLVQAVNVKGVFFGTKHAVPHLRASGQGSIINMSSIAGLIGIGGIAAYHASKGAVRLMSRNDAITYAPEKIRVNSIHPAYIWTPMVENHLRATAPDFEAAKAAAGAAHPIGTMGEPDDVAWAVVWLASDEAKFVTGAEIVIDGGYTAR</sequence>
<accession>A0A4U0YSY2</accession>
<comment type="similarity">
    <text evidence="1">Belongs to the short-chain dehydrogenases/reductases (SDR) family.</text>
</comment>
<protein>
    <submittedName>
        <fullName evidence="3">Glucose 1-dehydrogenase</fullName>
        <ecNumber evidence="3">1.1.1.47</ecNumber>
    </submittedName>
</protein>
<evidence type="ECO:0000313" key="4">
    <source>
        <dbReference type="Proteomes" id="UP000306340"/>
    </source>
</evidence>
<dbReference type="RefSeq" id="WP_136794100.1">
    <property type="nucleotide sequence ID" value="NZ_SWAU01000273.1"/>
</dbReference>
<proteinExistence type="inferred from homology"/>
<dbReference type="PANTHER" id="PTHR24321:SF8">
    <property type="entry name" value="ESTRADIOL 17-BETA-DEHYDROGENASE 8-RELATED"/>
    <property type="match status" value="1"/>
</dbReference>
<evidence type="ECO:0000256" key="2">
    <source>
        <dbReference type="ARBA" id="ARBA00023002"/>
    </source>
</evidence>
<dbReference type="PRINTS" id="PR00081">
    <property type="entry name" value="GDHRDH"/>
</dbReference>
<dbReference type="AlphaFoldDB" id="A0A4U0YSY2"/>
<comment type="caution">
    <text evidence="3">The sequence shown here is derived from an EMBL/GenBank/DDBJ whole genome shotgun (WGS) entry which is preliminary data.</text>
</comment>
<name>A0A4U0YSY2_9RHOB</name>